<name>A0ABW6QSI1_9NOCA</name>
<keyword evidence="3" id="KW-0804">Transcription</keyword>
<dbReference type="InterPro" id="IPR036390">
    <property type="entry name" value="WH_DNA-bd_sf"/>
</dbReference>
<dbReference type="RefSeq" id="WP_387717143.1">
    <property type="nucleotide sequence ID" value="NZ_JBIAPI010000002.1"/>
</dbReference>
<protein>
    <submittedName>
        <fullName evidence="5">Winged helix-turn-helix transcriptional regulator</fullName>
    </submittedName>
</protein>
<feature type="domain" description="HTH hxlR-type" evidence="4">
    <location>
        <begin position="15"/>
        <end position="112"/>
    </location>
</feature>
<dbReference type="PANTHER" id="PTHR33204">
    <property type="entry name" value="TRANSCRIPTIONAL REGULATOR, MARR FAMILY"/>
    <property type="match status" value="1"/>
</dbReference>
<organism evidence="5 6">
    <name type="scientific">Nocardia suismassiliense</name>
    <dbReference type="NCBI Taxonomy" id="2077092"/>
    <lineage>
        <taxon>Bacteria</taxon>
        <taxon>Bacillati</taxon>
        <taxon>Actinomycetota</taxon>
        <taxon>Actinomycetes</taxon>
        <taxon>Mycobacteriales</taxon>
        <taxon>Nocardiaceae</taxon>
        <taxon>Nocardia</taxon>
    </lineage>
</organism>
<gene>
    <name evidence="5" type="ORF">ACFYV7_13890</name>
</gene>
<reference evidence="5 6" key="1">
    <citation type="submission" date="2024-10" db="EMBL/GenBank/DDBJ databases">
        <title>The Natural Products Discovery Center: Release of the First 8490 Sequenced Strains for Exploring Actinobacteria Biosynthetic Diversity.</title>
        <authorList>
            <person name="Kalkreuter E."/>
            <person name="Kautsar S.A."/>
            <person name="Yang D."/>
            <person name="Bader C.D."/>
            <person name="Teijaro C.N."/>
            <person name="Fluegel L."/>
            <person name="Davis C.M."/>
            <person name="Simpson J.R."/>
            <person name="Lauterbach L."/>
            <person name="Steele A.D."/>
            <person name="Gui C."/>
            <person name="Meng S."/>
            <person name="Li G."/>
            <person name="Viehrig K."/>
            <person name="Ye F."/>
            <person name="Su P."/>
            <person name="Kiefer A.F."/>
            <person name="Nichols A."/>
            <person name="Cepeda A.J."/>
            <person name="Yan W."/>
            <person name="Fan B."/>
            <person name="Jiang Y."/>
            <person name="Adhikari A."/>
            <person name="Zheng C.-J."/>
            <person name="Schuster L."/>
            <person name="Cowan T.M."/>
            <person name="Smanski M.J."/>
            <person name="Chevrette M.G."/>
            <person name="De Carvalho L.P.S."/>
            <person name="Shen B."/>
        </authorList>
    </citation>
    <scope>NUCLEOTIDE SEQUENCE [LARGE SCALE GENOMIC DNA]</scope>
    <source>
        <strain evidence="5 6">NPDC003040</strain>
    </source>
</reference>
<keyword evidence="2" id="KW-0238">DNA-binding</keyword>
<comment type="caution">
    <text evidence="5">The sequence shown here is derived from an EMBL/GenBank/DDBJ whole genome shotgun (WGS) entry which is preliminary data.</text>
</comment>
<sequence length="112" mass="12455">MGSIQVEAPMTPEQCPVTRTLTLVGSRWTPLVIYHLHAGTHRYGELQRALPGISPKTLADRLHVLERHGLLTRTVYPDKPPRVEYTLTPSGHRLGNILDSVADWAAEPDVTI</sequence>
<keyword evidence="1" id="KW-0805">Transcription regulation</keyword>
<dbReference type="PROSITE" id="PS51118">
    <property type="entry name" value="HTH_HXLR"/>
    <property type="match status" value="1"/>
</dbReference>
<dbReference type="InterPro" id="IPR002577">
    <property type="entry name" value="HTH_HxlR"/>
</dbReference>
<dbReference type="Pfam" id="PF01638">
    <property type="entry name" value="HxlR"/>
    <property type="match status" value="1"/>
</dbReference>
<proteinExistence type="predicted"/>
<evidence type="ECO:0000259" key="4">
    <source>
        <dbReference type="PROSITE" id="PS51118"/>
    </source>
</evidence>
<evidence type="ECO:0000313" key="5">
    <source>
        <dbReference type="EMBL" id="MFF3223879.1"/>
    </source>
</evidence>
<evidence type="ECO:0000256" key="2">
    <source>
        <dbReference type="ARBA" id="ARBA00023125"/>
    </source>
</evidence>
<dbReference type="Proteomes" id="UP001601948">
    <property type="component" value="Unassembled WGS sequence"/>
</dbReference>
<evidence type="ECO:0000313" key="6">
    <source>
        <dbReference type="Proteomes" id="UP001601948"/>
    </source>
</evidence>
<dbReference type="SUPFAM" id="SSF46785">
    <property type="entry name" value="Winged helix' DNA-binding domain"/>
    <property type="match status" value="1"/>
</dbReference>
<dbReference type="InterPro" id="IPR036388">
    <property type="entry name" value="WH-like_DNA-bd_sf"/>
</dbReference>
<dbReference type="EMBL" id="JBIAPI010000002">
    <property type="protein sequence ID" value="MFF3223879.1"/>
    <property type="molecule type" value="Genomic_DNA"/>
</dbReference>
<keyword evidence="6" id="KW-1185">Reference proteome</keyword>
<evidence type="ECO:0000256" key="1">
    <source>
        <dbReference type="ARBA" id="ARBA00023015"/>
    </source>
</evidence>
<evidence type="ECO:0000256" key="3">
    <source>
        <dbReference type="ARBA" id="ARBA00023163"/>
    </source>
</evidence>
<accession>A0ABW6QSI1</accession>
<dbReference type="PANTHER" id="PTHR33204:SF37">
    <property type="entry name" value="HTH-TYPE TRANSCRIPTIONAL REGULATOR YODB"/>
    <property type="match status" value="1"/>
</dbReference>
<dbReference type="Gene3D" id="1.10.10.10">
    <property type="entry name" value="Winged helix-like DNA-binding domain superfamily/Winged helix DNA-binding domain"/>
    <property type="match status" value="1"/>
</dbReference>